<dbReference type="InterPro" id="IPR012910">
    <property type="entry name" value="Plug_dom"/>
</dbReference>
<evidence type="ECO:0000256" key="2">
    <source>
        <dbReference type="ARBA" id="ARBA00022448"/>
    </source>
</evidence>
<dbReference type="CDD" id="cd01347">
    <property type="entry name" value="ligand_gated_channel"/>
    <property type="match status" value="1"/>
</dbReference>
<comment type="similarity">
    <text evidence="8 9">Belongs to the TonB-dependent receptor family.</text>
</comment>
<evidence type="ECO:0000256" key="4">
    <source>
        <dbReference type="ARBA" id="ARBA00022692"/>
    </source>
</evidence>
<evidence type="ECO:0000313" key="14">
    <source>
        <dbReference type="Proteomes" id="UP000035860"/>
    </source>
</evidence>
<dbReference type="RefSeq" id="WP_036364384.1">
    <property type="nucleotide sequence ID" value="NZ_AOMT01000021.1"/>
</dbReference>
<proteinExistence type="inferred from homology"/>
<dbReference type="InterPro" id="IPR000531">
    <property type="entry name" value="Beta-barrel_TonB"/>
</dbReference>
<reference evidence="13 14" key="1">
    <citation type="journal article" date="2014" name="Genome Announc.">
        <title>Draft Genome Sequence of Moraxella bovoculi Strain 237T (ATCC BAA-1259T) Isolated from a Calf with Infectious Bovine Keratoconjunctivitis.</title>
        <authorList>
            <person name="Calcutt M.J."/>
            <person name="Foecking M.F."/>
            <person name="Martin N.T."/>
            <person name="Mhlanga-Mutangadura T."/>
            <person name="Reilly T.J."/>
        </authorList>
    </citation>
    <scope>NUCLEOTIDE SEQUENCE [LARGE SCALE GENOMIC DNA]</scope>
    <source>
        <strain evidence="13 14">237</strain>
    </source>
</reference>
<evidence type="ECO:0000259" key="11">
    <source>
        <dbReference type="Pfam" id="PF00593"/>
    </source>
</evidence>
<organism evidence="13 14">
    <name type="scientific">Moraxella bovoculi 237</name>
    <dbReference type="NCBI Taxonomy" id="743974"/>
    <lineage>
        <taxon>Bacteria</taxon>
        <taxon>Pseudomonadati</taxon>
        <taxon>Pseudomonadota</taxon>
        <taxon>Gammaproteobacteria</taxon>
        <taxon>Moraxellales</taxon>
        <taxon>Moraxellaceae</taxon>
        <taxon>Moraxella</taxon>
    </lineage>
</organism>
<evidence type="ECO:0000256" key="1">
    <source>
        <dbReference type="ARBA" id="ARBA00004571"/>
    </source>
</evidence>
<dbReference type="PROSITE" id="PS52016">
    <property type="entry name" value="TONB_DEPENDENT_REC_3"/>
    <property type="match status" value="1"/>
</dbReference>
<dbReference type="eggNOG" id="COG4771">
    <property type="taxonomic scope" value="Bacteria"/>
</dbReference>
<dbReference type="InterPro" id="IPR036942">
    <property type="entry name" value="Beta-barrel_TonB_sf"/>
</dbReference>
<dbReference type="OrthoDB" id="8670144at2"/>
<dbReference type="GO" id="GO:0009279">
    <property type="term" value="C:cell outer membrane"/>
    <property type="evidence" value="ECO:0007669"/>
    <property type="project" value="UniProtKB-SubCell"/>
</dbReference>
<dbReference type="PANTHER" id="PTHR30069">
    <property type="entry name" value="TONB-DEPENDENT OUTER MEMBRANE RECEPTOR"/>
    <property type="match status" value="1"/>
</dbReference>
<keyword evidence="6 8" id="KW-0472">Membrane</keyword>
<dbReference type="InterPro" id="IPR037066">
    <property type="entry name" value="Plug_dom_sf"/>
</dbReference>
<comment type="caution">
    <text evidence="13">The sequence shown here is derived from an EMBL/GenBank/DDBJ whole genome shotgun (WGS) entry which is preliminary data.</text>
</comment>
<dbReference type="SUPFAM" id="SSF56935">
    <property type="entry name" value="Porins"/>
    <property type="match status" value="1"/>
</dbReference>
<dbReference type="PANTHER" id="PTHR30069:SF42">
    <property type="entry name" value="FERRIC AEROBACTIN RECEPTOR"/>
    <property type="match status" value="1"/>
</dbReference>
<protein>
    <submittedName>
        <fullName evidence="13">TonB-dependent receptor, plug</fullName>
    </submittedName>
</protein>
<evidence type="ECO:0000256" key="8">
    <source>
        <dbReference type="PROSITE-ProRule" id="PRU01360"/>
    </source>
</evidence>
<evidence type="ECO:0000256" key="6">
    <source>
        <dbReference type="ARBA" id="ARBA00023136"/>
    </source>
</evidence>
<dbReference type="InterPro" id="IPR039426">
    <property type="entry name" value="TonB-dep_rcpt-like"/>
</dbReference>
<feature type="chain" id="PRO_5001627112" evidence="10">
    <location>
        <begin position="26"/>
        <end position="778"/>
    </location>
</feature>
<dbReference type="Pfam" id="PF07715">
    <property type="entry name" value="Plug"/>
    <property type="match status" value="1"/>
</dbReference>
<gene>
    <name evidence="13" type="ORF">MBO_04689</name>
</gene>
<evidence type="ECO:0000259" key="12">
    <source>
        <dbReference type="Pfam" id="PF07715"/>
    </source>
</evidence>
<comment type="subcellular location">
    <subcellularLocation>
        <location evidence="1 8">Cell outer membrane</location>
        <topology evidence="1 8">Multi-pass membrane protein</topology>
    </subcellularLocation>
</comment>
<accession>A0A066UD72</accession>
<dbReference type="GO" id="GO:0044718">
    <property type="term" value="P:siderophore transmembrane transport"/>
    <property type="evidence" value="ECO:0007669"/>
    <property type="project" value="TreeGrafter"/>
</dbReference>
<keyword evidence="2 8" id="KW-0813">Transport</keyword>
<dbReference type="AlphaFoldDB" id="A0A066UD72"/>
<evidence type="ECO:0000313" key="13">
    <source>
        <dbReference type="EMBL" id="KDN25351.1"/>
    </source>
</evidence>
<evidence type="ECO:0000256" key="3">
    <source>
        <dbReference type="ARBA" id="ARBA00022452"/>
    </source>
</evidence>
<dbReference type="GO" id="GO:0015344">
    <property type="term" value="F:siderophore uptake transmembrane transporter activity"/>
    <property type="evidence" value="ECO:0007669"/>
    <property type="project" value="TreeGrafter"/>
</dbReference>
<evidence type="ECO:0000256" key="7">
    <source>
        <dbReference type="ARBA" id="ARBA00023237"/>
    </source>
</evidence>
<feature type="signal peptide" evidence="10">
    <location>
        <begin position="1"/>
        <end position="25"/>
    </location>
</feature>
<keyword evidence="10" id="KW-0732">Signal</keyword>
<feature type="domain" description="TonB-dependent receptor-like beta-barrel" evidence="11">
    <location>
        <begin position="249"/>
        <end position="740"/>
    </location>
</feature>
<evidence type="ECO:0000256" key="9">
    <source>
        <dbReference type="RuleBase" id="RU003357"/>
    </source>
</evidence>
<keyword evidence="13" id="KW-0675">Receptor</keyword>
<dbReference type="Gene3D" id="2.40.170.20">
    <property type="entry name" value="TonB-dependent receptor, beta-barrel domain"/>
    <property type="match status" value="1"/>
</dbReference>
<keyword evidence="5 9" id="KW-0798">TonB box</keyword>
<dbReference type="EMBL" id="AOMT01000021">
    <property type="protein sequence ID" value="KDN25351.1"/>
    <property type="molecule type" value="Genomic_DNA"/>
</dbReference>
<keyword evidence="14" id="KW-1185">Reference proteome</keyword>
<sequence>MRHSHYSQWLSLPLLSVAVTQQLYAQPNESLPTVELEPVVITTDKSGMALANRITQMPHTTKVIYEEQIQEQATGSRQLADVMAQLIPSLGVSSGTTSNFGQTMHGRQVQFLLNGVPLTGSRDISRQLNSINPSQVARIEVLSGATSIYGSGATGGLINIVTKSDLEEEQFETRIGVHGNKLSSEGIGYQVGQSIAGVSENGNVLARLDVDYRTTGGAFDANGKRIAPEPAQTDKQDNKSLSVNTNVDWQIGDKQNINLALTHYNDKQDTDYAPDYGNRLAVLFGEKPSLNAIKGLSLSEQPKTTKSTFNINYHNDDLWGNTINTNAYYRKEEGRFYPFVAPFSTAKALPILQSMNLPPATLDAYTKALQARAYGVLQSESKAEVLGARLALQRKFDLAQKPVLLSYGIDYEKEKNRQGATGYDLTTFMQSNGLEFKDAGNHYTYGPDTTLKTYGVFANANIALTDDLKISAGVRHQRIDSKTDDFVPPSESLLADLLIQNKVPYQAGVVNSGKVKHHKTLFNFGANYQLTPNHSIFANFGQGYSLPDLQRVLRDVGTGFAVNSDNVEPITVNSYDAGWVGVFGGSRAKLTGFYNTSDKVTQFLKDYSVVVADTDERIYGAEFELNHKINDNWAVGGSIAYTRGQYKDASGQYRELGAFRISPTKATAFAQYTTPNEHKLRLQLLAIDGTQRAYKDSLIAKTNQNVRKTPEARISGYVVADLLGEIKLPKGQLNFGVYNLMDADYKSVFSQAANATYGELSSLSAQGRSYGISYTLNY</sequence>
<name>A0A066UD72_9GAMM</name>
<dbReference type="Pfam" id="PF00593">
    <property type="entry name" value="TonB_dep_Rec_b-barrel"/>
    <property type="match status" value="1"/>
</dbReference>
<keyword evidence="4 8" id="KW-0812">Transmembrane</keyword>
<evidence type="ECO:0000256" key="5">
    <source>
        <dbReference type="ARBA" id="ARBA00023077"/>
    </source>
</evidence>
<keyword evidence="3 8" id="KW-1134">Transmembrane beta strand</keyword>
<dbReference type="Proteomes" id="UP000035860">
    <property type="component" value="Unassembled WGS sequence"/>
</dbReference>
<feature type="domain" description="TonB-dependent receptor plug" evidence="12">
    <location>
        <begin position="56"/>
        <end position="156"/>
    </location>
</feature>
<evidence type="ECO:0000256" key="10">
    <source>
        <dbReference type="SAM" id="SignalP"/>
    </source>
</evidence>
<dbReference type="Gene3D" id="2.170.130.10">
    <property type="entry name" value="TonB-dependent receptor, plug domain"/>
    <property type="match status" value="1"/>
</dbReference>
<keyword evidence="7 8" id="KW-0998">Cell outer membrane</keyword>